<dbReference type="AlphaFoldDB" id="A0A6G0X1E1"/>
<accession>A0A6G0X1E1</accession>
<evidence type="ECO:0000313" key="2">
    <source>
        <dbReference type="EMBL" id="KAF0733700.1"/>
    </source>
</evidence>
<evidence type="ECO:0000313" key="3">
    <source>
        <dbReference type="Proteomes" id="UP000481153"/>
    </source>
</evidence>
<proteinExistence type="predicted"/>
<sequence length="185" mass="20784">MKCYFNACNNVVVHGTLKCTRHQRKGQCSFHGCHNQVYNMGVCVRHGDRSTPRSIPGCSRKVRVNGLCNHHATDLPKTKCVHPRCMAQARGSPTCKRHHPHREQTSSPSSSRGRRANTAAACDHDRTVTTAKYNRDDELTPTAVVDDKPLPTTFFDGFQDMLADMVCQKMTFPDDNVAVHEDHRL</sequence>
<dbReference type="Proteomes" id="UP000481153">
    <property type="component" value="Unassembled WGS sequence"/>
</dbReference>
<dbReference type="VEuPathDB" id="FungiDB:AeMF1_002800"/>
<reference evidence="2 3" key="1">
    <citation type="submission" date="2019-07" db="EMBL/GenBank/DDBJ databases">
        <title>Genomics analysis of Aphanomyces spp. identifies a new class of oomycete effector associated with host adaptation.</title>
        <authorList>
            <person name="Gaulin E."/>
        </authorList>
    </citation>
    <scope>NUCLEOTIDE SEQUENCE [LARGE SCALE GENOMIC DNA]</scope>
    <source>
        <strain evidence="2 3">ATCC 201684</strain>
    </source>
</reference>
<protein>
    <submittedName>
        <fullName evidence="2">Uncharacterized protein</fullName>
    </submittedName>
</protein>
<feature type="region of interest" description="Disordered" evidence="1">
    <location>
        <begin position="90"/>
        <end position="121"/>
    </location>
</feature>
<evidence type="ECO:0000256" key="1">
    <source>
        <dbReference type="SAM" id="MobiDB-lite"/>
    </source>
</evidence>
<name>A0A6G0X1E1_9STRA</name>
<comment type="caution">
    <text evidence="2">The sequence shown here is derived from an EMBL/GenBank/DDBJ whole genome shotgun (WGS) entry which is preliminary data.</text>
</comment>
<dbReference type="EMBL" id="VJMJ01000119">
    <property type="protein sequence ID" value="KAF0733700.1"/>
    <property type="molecule type" value="Genomic_DNA"/>
</dbReference>
<keyword evidence="3" id="KW-1185">Reference proteome</keyword>
<gene>
    <name evidence="2" type="ORF">Ae201684_009272</name>
</gene>
<dbReference type="PANTHER" id="PTHR31827:SF1">
    <property type="entry name" value="EMB|CAB89363.1"/>
    <property type="match status" value="1"/>
</dbReference>
<dbReference type="PANTHER" id="PTHR31827">
    <property type="entry name" value="EMB|CAB89363.1"/>
    <property type="match status" value="1"/>
</dbReference>
<organism evidence="2 3">
    <name type="scientific">Aphanomyces euteiches</name>
    <dbReference type="NCBI Taxonomy" id="100861"/>
    <lineage>
        <taxon>Eukaryota</taxon>
        <taxon>Sar</taxon>
        <taxon>Stramenopiles</taxon>
        <taxon>Oomycota</taxon>
        <taxon>Saprolegniomycetes</taxon>
        <taxon>Saprolegniales</taxon>
        <taxon>Verrucalvaceae</taxon>
        <taxon>Aphanomyces</taxon>
    </lineage>
</organism>